<keyword evidence="12 13" id="KW-0449">Lipoprotein</keyword>
<sequence length="204" mass="23223">MINFRRLISFIAPVLFLAGCSTLPESETSVEWQTHQAKLESITQYQTSGKLGYISPEQRQSLNFQWKHATENSRLRLTTFIGQTVLNLSITPNGSIVNTYDDQTLAHESADVLIEQLTGLSMPVEQLQDWLLGNPTSADKFQLNENNTLRSLSKTIEHQTWQLEYLSFHDVGYQGDLMPLPRTIKLTQQDTSINLVISKWTLQP</sequence>
<accession>A0A9X1XNU8</accession>
<evidence type="ECO:0000256" key="2">
    <source>
        <dbReference type="ARBA" id="ARBA00009696"/>
    </source>
</evidence>
<evidence type="ECO:0000256" key="13">
    <source>
        <dbReference type="HAMAP-Rule" id="MF_00233"/>
    </source>
</evidence>
<dbReference type="RefSeq" id="WP_248010484.1">
    <property type="nucleotide sequence ID" value="NZ_JAJHVV010000015.1"/>
</dbReference>
<dbReference type="GO" id="GO:0009279">
    <property type="term" value="C:cell outer membrane"/>
    <property type="evidence" value="ECO:0007669"/>
    <property type="project" value="UniProtKB-SubCell"/>
</dbReference>
<evidence type="ECO:0000313" key="15">
    <source>
        <dbReference type="Proteomes" id="UP001139559"/>
    </source>
</evidence>
<dbReference type="Proteomes" id="UP001139559">
    <property type="component" value="Unassembled WGS sequence"/>
</dbReference>
<keyword evidence="6 13" id="KW-0732">Signal</keyword>
<gene>
    <name evidence="13 14" type="primary">lolB</name>
    <name evidence="14" type="ORF">KP803_19320</name>
</gene>
<comment type="subcellular location">
    <subcellularLocation>
        <location evidence="1 13">Cell outer membrane</location>
        <topology evidence="1 13">Lipid-anchor</topology>
    </subcellularLocation>
</comment>
<evidence type="ECO:0000256" key="8">
    <source>
        <dbReference type="ARBA" id="ARBA00023136"/>
    </source>
</evidence>
<protein>
    <recommendedName>
        <fullName evidence="4 13">Outer-membrane lipoprotein LolB</fullName>
    </recommendedName>
</protein>
<proteinExistence type="inferred from homology"/>
<dbReference type="NCBIfam" id="TIGR00548">
    <property type="entry name" value="lolB"/>
    <property type="match status" value="1"/>
</dbReference>
<dbReference type="EMBL" id="JAJHVV010000015">
    <property type="protein sequence ID" value="MCK6265413.1"/>
    <property type="molecule type" value="Genomic_DNA"/>
</dbReference>
<evidence type="ECO:0000313" key="14">
    <source>
        <dbReference type="EMBL" id="MCK6265413.1"/>
    </source>
</evidence>
<comment type="function">
    <text evidence="13">Plays a critical role in the incorporation of lipoproteins in the outer membrane after they are released by the LolA protein.</text>
</comment>
<dbReference type="GO" id="GO:0015031">
    <property type="term" value="P:protein transport"/>
    <property type="evidence" value="ECO:0007669"/>
    <property type="project" value="UniProtKB-KW"/>
</dbReference>
<organism evidence="14 15">
    <name type="scientific">Vibrio amylolyticus</name>
    <dbReference type="NCBI Taxonomy" id="2847292"/>
    <lineage>
        <taxon>Bacteria</taxon>
        <taxon>Pseudomonadati</taxon>
        <taxon>Pseudomonadota</taxon>
        <taxon>Gammaproteobacteria</taxon>
        <taxon>Vibrionales</taxon>
        <taxon>Vibrionaceae</taxon>
        <taxon>Vibrio</taxon>
    </lineage>
</organism>
<dbReference type="HAMAP" id="MF_00233">
    <property type="entry name" value="LolB"/>
    <property type="match status" value="1"/>
</dbReference>
<name>A0A9X1XNU8_9VIBR</name>
<evidence type="ECO:0000256" key="12">
    <source>
        <dbReference type="ARBA" id="ARBA00023288"/>
    </source>
</evidence>
<dbReference type="Gene3D" id="2.50.20.10">
    <property type="entry name" value="Lipoprotein localisation LolA/LolB/LppX"/>
    <property type="match status" value="1"/>
</dbReference>
<keyword evidence="11 13" id="KW-0998">Cell outer membrane</keyword>
<keyword evidence="15" id="KW-1185">Reference proteome</keyword>
<reference evidence="14" key="1">
    <citation type="submission" date="2021-11" db="EMBL/GenBank/DDBJ databases">
        <title>Vibrio ZSDE26 sp. nov. and Vibrio ZSDZ34 sp. nov., isolated from coastal seawater in Qingdao.</title>
        <authorList>
            <person name="Zhang P."/>
        </authorList>
    </citation>
    <scope>NUCLEOTIDE SEQUENCE</scope>
    <source>
        <strain evidence="14">ZSDE26</strain>
    </source>
</reference>
<comment type="subunit">
    <text evidence="3 13">Monomer.</text>
</comment>
<evidence type="ECO:0000256" key="11">
    <source>
        <dbReference type="ARBA" id="ARBA00023237"/>
    </source>
</evidence>
<evidence type="ECO:0000256" key="3">
    <source>
        <dbReference type="ARBA" id="ARBA00011245"/>
    </source>
</evidence>
<comment type="caution">
    <text evidence="14">The sequence shown here is derived from an EMBL/GenBank/DDBJ whole genome shotgun (WGS) entry which is preliminary data.</text>
</comment>
<dbReference type="AlphaFoldDB" id="A0A9X1XNU8"/>
<dbReference type="SUPFAM" id="SSF89392">
    <property type="entry name" value="Prokaryotic lipoproteins and lipoprotein localization factors"/>
    <property type="match status" value="1"/>
</dbReference>
<dbReference type="PROSITE" id="PS51257">
    <property type="entry name" value="PROKAR_LIPOPROTEIN"/>
    <property type="match status" value="1"/>
</dbReference>
<evidence type="ECO:0000256" key="9">
    <source>
        <dbReference type="ARBA" id="ARBA00023139"/>
    </source>
</evidence>
<keyword evidence="9 13" id="KW-0564">Palmitate</keyword>
<evidence type="ECO:0000256" key="6">
    <source>
        <dbReference type="ARBA" id="ARBA00022729"/>
    </source>
</evidence>
<evidence type="ECO:0000256" key="4">
    <source>
        <dbReference type="ARBA" id="ARBA00016202"/>
    </source>
</evidence>
<evidence type="ECO:0000256" key="1">
    <source>
        <dbReference type="ARBA" id="ARBA00004459"/>
    </source>
</evidence>
<evidence type="ECO:0000256" key="10">
    <source>
        <dbReference type="ARBA" id="ARBA00023186"/>
    </source>
</evidence>
<dbReference type="InterPro" id="IPR029046">
    <property type="entry name" value="LolA/LolB/LppX"/>
</dbReference>
<evidence type="ECO:0000256" key="5">
    <source>
        <dbReference type="ARBA" id="ARBA00022448"/>
    </source>
</evidence>
<dbReference type="CDD" id="cd16326">
    <property type="entry name" value="LolB"/>
    <property type="match status" value="1"/>
</dbReference>
<comment type="similarity">
    <text evidence="2 13">Belongs to the LolB family.</text>
</comment>
<dbReference type="Pfam" id="PF03550">
    <property type="entry name" value="LolB"/>
    <property type="match status" value="1"/>
</dbReference>
<dbReference type="InterPro" id="IPR004565">
    <property type="entry name" value="OM_lipoprot_LolB"/>
</dbReference>
<dbReference type="GO" id="GO:0044874">
    <property type="term" value="P:lipoprotein localization to outer membrane"/>
    <property type="evidence" value="ECO:0007669"/>
    <property type="project" value="UniProtKB-UniRule"/>
</dbReference>
<keyword evidence="7 13" id="KW-0653">Protein transport</keyword>
<keyword evidence="8 13" id="KW-0472">Membrane</keyword>
<evidence type="ECO:0000256" key="7">
    <source>
        <dbReference type="ARBA" id="ARBA00022927"/>
    </source>
</evidence>
<keyword evidence="5 13" id="KW-0813">Transport</keyword>
<keyword evidence="10 13" id="KW-0143">Chaperone</keyword>